<reference evidence="3 4" key="1">
    <citation type="submission" date="2016-10" db="EMBL/GenBank/DDBJ databases">
        <authorList>
            <person name="de Groot N.N."/>
        </authorList>
    </citation>
    <scope>NUCLEOTIDE SEQUENCE [LARGE SCALE GENOMIC DNA]</scope>
    <source>
        <strain evidence="3 4">DSM 15283</strain>
    </source>
</reference>
<evidence type="ECO:0000256" key="1">
    <source>
        <dbReference type="ARBA" id="ARBA00023002"/>
    </source>
</evidence>
<dbReference type="GO" id="GO:0016491">
    <property type="term" value="F:oxidoreductase activity"/>
    <property type="evidence" value="ECO:0007669"/>
    <property type="project" value="UniProtKB-KW"/>
</dbReference>
<dbReference type="AlphaFoldDB" id="A0A1I4SLF4"/>
<name>A0A1I4SLF4_9RHOB</name>
<dbReference type="InterPro" id="IPR006076">
    <property type="entry name" value="FAD-dep_OxRdtase"/>
</dbReference>
<dbReference type="OrthoDB" id="7421214at2"/>
<accession>A0A1I4SLF4</accession>
<protein>
    <submittedName>
        <fullName evidence="3">Glycine/D-amino acid oxidase</fullName>
    </submittedName>
</protein>
<gene>
    <name evidence="3" type="ORF">SAMN04488042_11163</name>
</gene>
<keyword evidence="4" id="KW-1185">Reference proteome</keyword>
<dbReference type="GO" id="GO:0005737">
    <property type="term" value="C:cytoplasm"/>
    <property type="evidence" value="ECO:0007669"/>
    <property type="project" value="TreeGrafter"/>
</dbReference>
<organism evidence="3 4">
    <name type="scientific">Shimia aestuarii</name>
    <dbReference type="NCBI Taxonomy" id="254406"/>
    <lineage>
        <taxon>Bacteria</taxon>
        <taxon>Pseudomonadati</taxon>
        <taxon>Pseudomonadota</taxon>
        <taxon>Alphaproteobacteria</taxon>
        <taxon>Rhodobacterales</taxon>
        <taxon>Roseobacteraceae</taxon>
    </lineage>
</organism>
<dbReference type="SUPFAM" id="SSF51905">
    <property type="entry name" value="FAD/NAD(P)-binding domain"/>
    <property type="match status" value="1"/>
</dbReference>
<evidence type="ECO:0000259" key="2">
    <source>
        <dbReference type="Pfam" id="PF01266"/>
    </source>
</evidence>
<keyword evidence="1" id="KW-0560">Oxidoreductase</keyword>
<proteinExistence type="predicted"/>
<dbReference type="STRING" id="254406.SAMN04488042_11163"/>
<sequence length="381" mass="40690">MPETAQTFEVAVIGAGIAGASVAAELAAAGAKVALIEQESQPGYHTTGRSAAVYSPIYGPQPIRALTRASLQFFENPPTGFSERPLLYGIDAAFVAREDQLDQLEAMERELSDALTVSRICQSTLYERLPLLRAGYAVAALWDTGTSEIDVAALHQGYLRVFKANGGTVKTRAPVIDLAQSAQGWQIAMPQGAVTARTVVNAAGAWADEVGQMAGAERIGLTPKRRTALMVDAPQGIDIKSLPLTIDVAEEFYLKPDAGKLLISPANEDPEPPCDVQPNEMDIAICVDRIERAFNVTVKRVESPWAGLRSFVADKSPVAGFSRKVEGFYWLAGQGGYGIQSAPGLAQYAAAELMGKLVPEHIMAERLDPQTIQPGREGLGV</sequence>
<dbReference type="Pfam" id="PF01266">
    <property type="entry name" value="DAO"/>
    <property type="match status" value="1"/>
</dbReference>
<dbReference type="Gene3D" id="3.50.50.60">
    <property type="entry name" value="FAD/NAD(P)-binding domain"/>
    <property type="match status" value="1"/>
</dbReference>
<evidence type="ECO:0000313" key="4">
    <source>
        <dbReference type="Proteomes" id="UP000199144"/>
    </source>
</evidence>
<dbReference type="EMBL" id="FOTQ01000011">
    <property type="protein sequence ID" value="SFM65254.1"/>
    <property type="molecule type" value="Genomic_DNA"/>
</dbReference>
<dbReference type="PANTHER" id="PTHR13847:SF287">
    <property type="entry name" value="FAD-DEPENDENT OXIDOREDUCTASE DOMAIN-CONTAINING PROTEIN 1"/>
    <property type="match status" value="1"/>
</dbReference>
<dbReference type="PANTHER" id="PTHR13847">
    <property type="entry name" value="SARCOSINE DEHYDROGENASE-RELATED"/>
    <property type="match status" value="1"/>
</dbReference>
<dbReference type="Proteomes" id="UP000199144">
    <property type="component" value="Unassembled WGS sequence"/>
</dbReference>
<dbReference type="InterPro" id="IPR036188">
    <property type="entry name" value="FAD/NAD-bd_sf"/>
</dbReference>
<dbReference type="RefSeq" id="WP_093096347.1">
    <property type="nucleotide sequence ID" value="NZ_FOTQ01000011.1"/>
</dbReference>
<dbReference type="Gene3D" id="3.30.9.10">
    <property type="entry name" value="D-Amino Acid Oxidase, subunit A, domain 2"/>
    <property type="match status" value="1"/>
</dbReference>
<evidence type="ECO:0000313" key="3">
    <source>
        <dbReference type="EMBL" id="SFM65254.1"/>
    </source>
</evidence>
<feature type="domain" description="FAD dependent oxidoreductase" evidence="2">
    <location>
        <begin position="10"/>
        <end position="351"/>
    </location>
</feature>